<dbReference type="AlphaFoldDB" id="A0A4R5C487"/>
<evidence type="ECO:0000313" key="2">
    <source>
        <dbReference type="EMBL" id="TDD93765.1"/>
    </source>
</evidence>
<keyword evidence="3" id="KW-1185">Reference proteome</keyword>
<feature type="domain" description="DAGKc" evidence="1">
    <location>
        <begin position="1"/>
        <end position="130"/>
    </location>
</feature>
<gene>
    <name evidence="2" type="ORF">E0F76_18610</name>
</gene>
<keyword evidence="2" id="KW-0808">Transferase</keyword>
<dbReference type="OrthoDB" id="9786026at2"/>
<dbReference type="InterPro" id="IPR017438">
    <property type="entry name" value="ATP-NAD_kinase_N"/>
</dbReference>
<dbReference type="PROSITE" id="PS50146">
    <property type="entry name" value="DAGK"/>
    <property type="match status" value="1"/>
</dbReference>
<keyword evidence="2" id="KW-0418">Kinase</keyword>
<reference evidence="2 3" key="1">
    <citation type="submission" date="2019-03" db="EMBL/GenBank/DDBJ databases">
        <title>Flavobacterium AR-3-4 sp. nov. isolated from arctic soil.</title>
        <authorList>
            <person name="Chaudhary D.K."/>
        </authorList>
    </citation>
    <scope>NUCLEOTIDE SEQUENCE [LARGE SCALE GENOMIC DNA]</scope>
    <source>
        <strain evidence="2 3">AR-3-4</strain>
    </source>
</reference>
<dbReference type="Pfam" id="PF19279">
    <property type="entry name" value="YegS_C"/>
    <property type="match status" value="1"/>
</dbReference>
<dbReference type="EMBL" id="SMFK01000023">
    <property type="protein sequence ID" value="TDD93765.1"/>
    <property type="molecule type" value="Genomic_DNA"/>
</dbReference>
<dbReference type="InterPro" id="IPR016064">
    <property type="entry name" value="NAD/diacylglycerol_kinase_sf"/>
</dbReference>
<dbReference type="Gene3D" id="2.60.200.40">
    <property type="match status" value="1"/>
</dbReference>
<name>A0A4R5C487_9FLAO</name>
<sequence length="289" mass="32142">MKKKFLIVVNPVSGGIDKTSFIDVVSDFASNENINIIVYETTMIKDISKIRMLYLKHLPERIIVLGGDGTIKMVAEAIEKYDVILGIVPVGSSNGLAVDLDLMKSLEENLYIAFYNDFIALDTIVLNDQKCFHLSDLGINAELVKNYEKSNLRGKWGYFIQAINTLLDLGDPFTAKITVNGKTIESEARMIVIANSQKYGTGVVINPNGIMNDGLFELVILKRLDLMIFGEIIMGNMTLMPDKIEIISTNKAVITTNYPVSFQIDGEYCDLVTKLEISISPYKIKVAIP</sequence>
<dbReference type="Proteomes" id="UP000295479">
    <property type="component" value="Unassembled WGS sequence"/>
</dbReference>
<dbReference type="Gene3D" id="3.40.50.10330">
    <property type="entry name" value="Probable inorganic polyphosphate/atp-NAD kinase, domain 1"/>
    <property type="match status" value="1"/>
</dbReference>
<evidence type="ECO:0000259" key="1">
    <source>
        <dbReference type="PROSITE" id="PS50146"/>
    </source>
</evidence>
<dbReference type="RefSeq" id="WP_132009838.1">
    <property type="nucleotide sequence ID" value="NZ_SMFK01000023.1"/>
</dbReference>
<proteinExistence type="predicted"/>
<dbReference type="SMART" id="SM00046">
    <property type="entry name" value="DAGKc"/>
    <property type="match status" value="1"/>
</dbReference>
<comment type="caution">
    <text evidence="2">The sequence shown here is derived from an EMBL/GenBank/DDBJ whole genome shotgun (WGS) entry which is preliminary data.</text>
</comment>
<organism evidence="2 3">
    <name type="scientific">Flavobacterium cellulosilyticum</name>
    <dbReference type="NCBI Taxonomy" id="2541731"/>
    <lineage>
        <taxon>Bacteria</taxon>
        <taxon>Pseudomonadati</taxon>
        <taxon>Bacteroidota</taxon>
        <taxon>Flavobacteriia</taxon>
        <taxon>Flavobacteriales</taxon>
        <taxon>Flavobacteriaceae</taxon>
        <taxon>Flavobacterium</taxon>
    </lineage>
</organism>
<dbReference type="SUPFAM" id="SSF111331">
    <property type="entry name" value="NAD kinase/diacylglycerol kinase-like"/>
    <property type="match status" value="1"/>
</dbReference>
<accession>A0A4R5C487</accession>
<protein>
    <submittedName>
        <fullName evidence="2">Diacylglycerol kinase</fullName>
    </submittedName>
</protein>
<evidence type="ECO:0000313" key="3">
    <source>
        <dbReference type="Proteomes" id="UP000295479"/>
    </source>
</evidence>
<dbReference type="GO" id="GO:0016301">
    <property type="term" value="F:kinase activity"/>
    <property type="evidence" value="ECO:0007669"/>
    <property type="project" value="UniProtKB-KW"/>
</dbReference>
<dbReference type="InterPro" id="IPR045540">
    <property type="entry name" value="YegS/DAGK_C"/>
</dbReference>
<dbReference type="Pfam" id="PF00781">
    <property type="entry name" value="DAGK_cat"/>
    <property type="match status" value="1"/>
</dbReference>
<dbReference type="InterPro" id="IPR001206">
    <property type="entry name" value="Diacylglycerol_kinase_cat_dom"/>
</dbReference>